<organism evidence="1 2">
    <name type="scientific">Puccinia graminis f. sp. tritici</name>
    <dbReference type="NCBI Taxonomy" id="56615"/>
    <lineage>
        <taxon>Eukaryota</taxon>
        <taxon>Fungi</taxon>
        <taxon>Dikarya</taxon>
        <taxon>Basidiomycota</taxon>
        <taxon>Pucciniomycotina</taxon>
        <taxon>Pucciniomycetes</taxon>
        <taxon>Pucciniales</taxon>
        <taxon>Pucciniaceae</taxon>
        <taxon>Puccinia</taxon>
    </lineage>
</organism>
<keyword evidence="2" id="KW-1185">Reference proteome</keyword>
<protein>
    <submittedName>
        <fullName evidence="1">Uncharacterized protein</fullName>
    </submittedName>
</protein>
<dbReference type="OrthoDB" id="10491797at2759"/>
<dbReference type="Proteomes" id="UP000324748">
    <property type="component" value="Unassembled WGS sequence"/>
</dbReference>
<accession>A0A5B0PTJ5</accession>
<evidence type="ECO:0000313" key="2">
    <source>
        <dbReference type="Proteomes" id="UP000324748"/>
    </source>
</evidence>
<comment type="caution">
    <text evidence="1">The sequence shown here is derived from an EMBL/GenBank/DDBJ whole genome shotgun (WGS) entry which is preliminary data.</text>
</comment>
<sequence>MEAIKAVRTAYYSFNRKVVQLAPGQQFLPCLLSIGGCPVQQNTSYNLGIRYVEFREETTIEVIKVTYYSINQKEDQFAIFQGSEVFSSEAFEVGNDRFNGKSTIGIDTIQKIGLQLDNDEWIGLRKDGSLEDLSLLQLRHEGAWEKTQIGDDFDKVPHRQKIGWSILKQSDAALNVEQLSRVLQSLRMDGRQGCCDGRLMNSSSSRKLDLERVPSASTLDQRLQCPTPQQGRGLLLIPPLEARALREWPRQPRPPGPPKRGTLISLCWLMRLNDLPSVRLTALLTEWWDLAEQYSQTECLRRVLCHGTDVLGIFGPASPVNICQQCQLRSVWVQQ</sequence>
<evidence type="ECO:0000313" key="1">
    <source>
        <dbReference type="EMBL" id="KAA1103944.1"/>
    </source>
</evidence>
<dbReference type="EMBL" id="VSWC01000041">
    <property type="protein sequence ID" value="KAA1103944.1"/>
    <property type="molecule type" value="Genomic_DNA"/>
</dbReference>
<proteinExistence type="predicted"/>
<dbReference type="AlphaFoldDB" id="A0A5B0PTJ5"/>
<gene>
    <name evidence="1" type="ORF">PGT21_005270</name>
</gene>
<reference evidence="1 2" key="1">
    <citation type="submission" date="2019-05" db="EMBL/GenBank/DDBJ databases">
        <title>Emergence of the Ug99 lineage of the wheat stem rust pathogen through somatic hybridization.</title>
        <authorList>
            <person name="Li F."/>
            <person name="Upadhyaya N.M."/>
            <person name="Sperschneider J."/>
            <person name="Matny O."/>
            <person name="Nguyen-Phuc H."/>
            <person name="Mago R."/>
            <person name="Raley C."/>
            <person name="Miller M.E."/>
            <person name="Silverstein K.A.T."/>
            <person name="Henningsen E."/>
            <person name="Hirsch C.D."/>
            <person name="Visser B."/>
            <person name="Pretorius Z.A."/>
            <person name="Steffenson B.J."/>
            <person name="Schwessinger B."/>
            <person name="Dodds P.N."/>
            <person name="Figueroa M."/>
        </authorList>
    </citation>
    <scope>NUCLEOTIDE SEQUENCE [LARGE SCALE GENOMIC DNA]</scope>
    <source>
        <strain evidence="1">21-0</strain>
    </source>
</reference>
<name>A0A5B0PTJ5_PUCGR</name>